<evidence type="ECO:0000256" key="13">
    <source>
        <dbReference type="PIRSR" id="PIRSR000047-1"/>
    </source>
</evidence>
<evidence type="ECO:0000256" key="10">
    <source>
        <dbReference type="ARBA" id="ARBA00023004"/>
    </source>
</evidence>
<evidence type="ECO:0000256" key="9">
    <source>
        <dbReference type="ARBA" id="ARBA00022989"/>
    </source>
</evidence>
<dbReference type="PIRSF" id="PIRSF500627">
    <property type="entry name" value="Cytochrome_CYP8B1"/>
    <property type="match status" value="1"/>
</dbReference>
<dbReference type="OrthoDB" id="6692864at2759"/>
<dbReference type="GO" id="GO:0006629">
    <property type="term" value="P:lipid metabolic process"/>
    <property type="evidence" value="ECO:0007669"/>
    <property type="project" value="UniProtKB-KW"/>
</dbReference>
<comment type="similarity">
    <text evidence="3">Belongs to the cytochrome P450 family.</text>
</comment>
<dbReference type="GO" id="GO:0005789">
    <property type="term" value="C:endoplasmic reticulum membrane"/>
    <property type="evidence" value="ECO:0007669"/>
    <property type="project" value="UniProtKB-SubCell"/>
</dbReference>
<evidence type="ECO:0000256" key="12">
    <source>
        <dbReference type="ARBA" id="ARBA00023136"/>
    </source>
</evidence>
<dbReference type="PANTHER" id="PTHR24306">
    <property type="match status" value="1"/>
</dbReference>
<dbReference type="PIRSF" id="PIRSF000047">
    <property type="entry name" value="Cytochrome_CYPVIIA1"/>
    <property type="match status" value="1"/>
</dbReference>
<name>A0A8B7QL32_HIPAR</name>
<dbReference type="FunFam" id="1.10.630.10:FF:000025">
    <property type="entry name" value="Prostaglandin I2 (prostacyclin) synthase"/>
    <property type="match status" value="1"/>
</dbReference>
<keyword evidence="11" id="KW-0443">Lipid metabolism</keyword>
<dbReference type="InterPro" id="IPR024204">
    <property type="entry name" value="Cyt_P450_CYP7A1-type"/>
</dbReference>
<sequence length="568" mass="65274">MTKLWQELKPLPETVFARVFWLFAITCCHRARSRRTELSILALSRLPKSSLVPREQCVQSLTWKSTAMVLWSLVLGALLVAIVGRLCQLGLLRQRGPQEPPLDKGPVPWLGHAMAFRKNMFEFLKRMRAKHGEVFTVQLGGQYFTFVMDPLSFGPILKDAQRKLDFVEYAKKLVLKVFGYHSVPGDHQMIHSASTKHLMGNGLEDLNKVMLDSLSLVIQGSMEQSPDARCWREDGLFDFCYNALFKAGYLSLFGYTKDKQQDLLQAEEIFVQFRKYDRLFPRFVYSLLGPREWLEVGRLQRLFHKTLSVKDNLEKDGISNWIAYMLQFLREQGVAPAMQDKFNFMMLWASQGNTGPTSFWALLFLLKHPEAMQALREEAAQVLGEARLKAGQSFNFEVSALHRTPVLDSVMEETLRLGAAPTLLRVVRSDHVLKMASGEEYRLRSGDIVALFPYLSVHMDPDIHPEPTAFKYDRFLNPNGSRKVDFYKAGKKIHHYTMPWGSGVSICPGRFLALSEMKLFVLLVIMHFDLELVDPDIPVPPVDPRRWGFGTMQPSYDVRFRYRLRSPE</sequence>
<keyword evidence="10 13" id="KW-0408">Iron</keyword>
<dbReference type="Gene3D" id="1.10.630.10">
    <property type="entry name" value="Cytochrome P450"/>
    <property type="match status" value="1"/>
</dbReference>
<dbReference type="AlphaFoldDB" id="A0A8B7QL32"/>
<dbReference type="PANTHER" id="PTHR24306:SF0">
    <property type="entry name" value="7-ALPHA-HYDROXYCHOLEST-4-EN-3-ONE 12-ALPHA-HYDROXYLASE"/>
    <property type="match status" value="1"/>
</dbReference>
<evidence type="ECO:0000256" key="2">
    <source>
        <dbReference type="ARBA" id="ARBA00004389"/>
    </source>
</evidence>
<keyword evidence="6 15" id="KW-0812">Transmembrane</keyword>
<feature type="transmembrane region" description="Helical" evidence="15">
    <location>
        <begin position="68"/>
        <end position="87"/>
    </location>
</feature>
<dbReference type="GO" id="GO:0005506">
    <property type="term" value="F:iron ion binding"/>
    <property type="evidence" value="ECO:0007669"/>
    <property type="project" value="InterPro"/>
</dbReference>
<proteinExistence type="inferred from homology"/>
<dbReference type="InterPro" id="IPR001128">
    <property type="entry name" value="Cyt_P450"/>
</dbReference>
<evidence type="ECO:0000313" key="17">
    <source>
        <dbReference type="RefSeq" id="XP_019488855.1"/>
    </source>
</evidence>
<comment type="subcellular location">
    <subcellularLocation>
        <location evidence="2">Endoplasmic reticulum membrane</location>
        <topology evidence="2">Single-pass membrane protein</topology>
    </subcellularLocation>
</comment>
<dbReference type="GO" id="GO:0020037">
    <property type="term" value="F:heme binding"/>
    <property type="evidence" value="ECO:0007669"/>
    <property type="project" value="InterPro"/>
</dbReference>
<dbReference type="Proteomes" id="UP000694851">
    <property type="component" value="Unplaced"/>
</dbReference>
<dbReference type="GeneID" id="109377081"/>
<keyword evidence="5 13" id="KW-0349">Heme</keyword>
<protein>
    <submittedName>
        <fullName evidence="17">5-beta-cholestane-3-alpha,7-alpha-diol 12-alpha-hydroxylase</fullName>
    </submittedName>
</protein>
<feature type="binding site" description="axial binding residue" evidence="13">
    <location>
        <position position="507"/>
    </location>
    <ligand>
        <name>heme</name>
        <dbReference type="ChEBI" id="CHEBI:30413"/>
    </ligand>
    <ligandPart>
        <name>Fe</name>
        <dbReference type="ChEBI" id="CHEBI:18248"/>
    </ligandPart>
</feature>
<keyword evidence="9 15" id="KW-1133">Transmembrane helix</keyword>
<dbReference type="PRINTS" id="PR00465">
    <property type="entry name" value="EP450IV"/>
</dbReference>
<keyword evidence="4" id="KW-0444">Lipid biosynthesis</keyword>
<keyword evidence="16" id="KW-1185">Reference proteome</keyword>
<evidence type="ECO:0000256" key="11">
    <source>
        <dbReference type="ARBA" id="ARBA00023098"/>
    </source>
</evidence>
<keyword evidence="7 13" id="KW-0479">Metal-binding</keyword>
<gene>
    <name evidence="17" type="primary">LOC109377081</name>
</gene>
<evidence type="ECO:0000313" key="16">
    <source>
        <dbReference type="Proteomes" id="UP000694851"/>
    </source>
</evidence>
<dbReference type="Pfam" id="PF00067">
    <property type="entry name" value="p450"/>
    <property type="match status" value="1"/>
</dbReference>
<evidence type="ECO:0000256" key="4">
    <source>
        <dbReference type="ARBA" id="ARBA00022516"/>
    </source>
</evidence>
<feature type="binding site" evidence="14">
    <location>
        <position position="176"/>
    </location>
    <ligand>
        <name>substrate</name>
    </ligand>
</feature>
<evidence type="ECO:0000256" key="14">
    <source>
        <dbReference type="PIRSR" id="PIRSR000047-2"/>
    </source>
</evidence>
<evidence type="ECO:0000256" key="1">
    <source>
        <dbReference type="ARBA" id="ARBA00001971"/>
    </source>
</evidence>
<organism evidence="16 17">
    <name type="scientific">Hipposideros armiger</name>
    <name type="common">Great Himalayan leaf-nosed bat</name>
    <dbReference type="NCBI Taxonomy" id="186990"/>
    <lineage>
        <taxon>Eukaryota</taxon>
        <taxon>Metazoa</taxon>
        <taxon>Chordata</taxon>
        <taxon>Craniata</taxon>
        <taxon>Vertebrata</taxon>
        <taxon>Euteleostomi</taxon>
        <taxon>Mammalia</taxon>
        <taxon>Eutheria</taxon>
        <taxon>Laurasiatheria</taxon>
        <taxon>Chiroptera</taxon>
        <taxon>Yinpterochiroptera</taxon>
        <taxon>Rhinolophoidea</taxon>
        <taxon>Hipposideridae</taxon>
        <taxon>Hipposideros</taxon>
    </lineage>
</organism>
<dbReference type="KEGG" id="hai:109377081"/>
<dbReference type="GO" id="GO:0008397">
    <property type="term" value="F:sterol 12-alpha-hydroxylase activity"/>
    <property type="evidence" value="ECO:0007669"/>
    <property type="project" value="TreeGrafter"/>
</dbReference>
<evidence type="ECO:0000256" key="7">
    <source>
        <dbReference type="ARBA" id="ARBA00022723"/>
    </source>
</evidence>
<accession>A0A8B7QL32</accession>
<evidence type="ECO:0000256" key="5">
    <source>
        <dbReference type="ARBA" id="ARBA00022617"/>
    </source>
</evidence>
<dbReference type="InterPro" id="IPR036396">
    <property type="entry name" value="Cyt_P450_sf"/>
</dbReference>
<evidence type="ECO:0000256" key="15">
    <source>
        <dbReference type="SAM" id="Phobius"/>
    </source>
</evidence>
<evidence type="ECO:0000256" key="3">
    <source>
        <dbReference type="ARBA" id="ARBA00010617"/>
    </source>
</evidence>
<feature type="binding site" evidence="14">
    <location>
        <position position="353"/>
    </location>
    <ligand>
        <name>substrate</name>
    </ligand>
</feature>
<dbReference type="InterPro" id="IPR002403">
    <property type="entry name" value="Cyt_P450_E_grp-IV"/>
</dbReference>
<keyword evidence="12 15" id="KW-0472">Membrane</keyword>
<dbReference type="SUPFAM" id="SSF48264">
    <property type="entry name" value="Cytochrome P450"/>
    <property type="match status" value="1"/>
</dbReference>
<reference evidence="17" key="1">
    <citation type="submission" date="2025-08" db="UniProtKB">
        <authorList>
            <consortium name="RefSeq"/>
        </authorList>
    </citation>
    <scope>IDENTIFICATION</scope>
    <source>
        <tissue evidence="17">Muscle</tissue>
    </source>
</reference>
<dbReference type="RefSeq" id="XP_019488855.1">
    <property type="nucleotide sequence ID" value="XM_019633310.1"/>
</dbReference>
<dbReference type="InterPro" id="IPR030686">
    <property type="entry name" value="Cytochrome_CYP8B1"/>
</dbReference>
<evidence type="ECO:0000256" key="8">
    <source>
        <dbReference type="ARBA" id="ARBA00022824"/>
    </source>
</evidence>
<evidence type="ECO:0000256" key="6">
    <source>
        <dbReference type="ARBA" id="ARBA00022692"/>
    </source>
</evidence>
<comment type="cofactor">
    <cofactor evidence="1 13">
        <name>heme</name>
        <dbReference type="ChEBI" id="CHEBI:30413"/>
    </cofactor>
</comment>
<keyword evidence="8" id="KW-0256">Endoplasmic reticulum</keyword>